<gene>
    <name evidence="3" type="ORF">GCM10010446_55990</name>
</gene>
<evidence type="ECO:0000313" key="3">
    <source>
        <dbReference type="EMBL" id="GAA2963259.1"/>
    </source>
</evidence>
<dbReference type="Proteomes" id="UP001500403">
    <property type="component" value="Unassembled WGS sequence"/>
</dbReference>
<dbReference type="SMART" id="SM00530">
    <property type="entry name" value="HTH_XRE"/>
    <property type="match status" value="1"/>
</dbReference>
<evidence type="ECO:0000259" key="2">
    <source>
        <dbReference type="PROSITE" id="PS50943"/>
    </source>
</evidence>
<dbReference type="CDD" id="cd00093">
    <property type="entry name" value="HTH_XRE"/>
    <property type="match status" value="1"/>
</dbReference>
<reference evidence="4" key="1">
    <citation type="journal article" date="2019" name="Int. J. Syst. Evol. Microbiol.">
        <title>The Global Catalogue of Microorganisms (GCM) 10K type strain sequencing project: providing services to taxonomists for standard genome sequencing and annotation.</title>
        <authorList>
            <consortium name="The Broad Institute Genomics Platform"/>
            <consortium name="The Broad Institute Genome Sequencing Center for Infectious Disease"/>
            <person name="Wu L."/>
            <person name="Ma J."/>
        </authorList>
    </citation>
    <scope>NUCLEOTIDE SEQUENCE [LARGE SCALE GENOMIC DNA]</scope>
    <source>
        <strain evidence="4">JCM 9088</strain>
    </source>
</reference>
<dbReference type="SUPFAM" id="SSF47413">
    <property type="entry name" value="lambda repressor-like DNA-binding domains"/>
    <property type="match status" value="1"/>
</dbReference>
<feature type="domain" description="HTH cro/C1-type" evidence="2">
    <location>
        <begin position="51"/>
        <end position="91"/>
    </location>
</feature>
<sequence>MAAADARAVVESRDAETGDDRLRPGPEPADEEYGDDGDGGGDLFRTIGRQVRLLRERAGWTQRELGERLGYGEDLISSLERGRRTPQPEFLRAADGVLGAGGLLRAAEEDVVRAKARARVRHPAWFRDYARLELTAVEISFFSTVTVPGLLQTEDYARTTFMVRQPLLDEATIEQRVMARLARQEILTRWPAPIVSAVIDEAVLRREIGGRALQKGQLEHLMALGRLRSTTIQVLPLACDENPGVDGPFIVLTPKGKPPVGYLEAQGVSNLITDPDAVRNLSARYGSIRGQALTPGESRSLIQELLGES</sequence>
<evidence type="ECO:0000313" key="4">
    <source>
        <dbReference type="Proteomes" id="UP001500403"/>
    </source>
</evidence>
<dbReference type="EMBL" id="BAAAUD010000053">
    <property type="protein sequence ID" value="GAA2963259.1"/>
    <property type="molecule type" value="Genomic_DNA"/>
</dbReference>
<evidence type="ECO:0000256" key="1">
    <source>
        <dbReference type="SAM" id="MobiDB-lite"/>
    </source>
</evidence>
<feature type="compositionally biased region" description="Basic and acidic residues" evidence="1">
    <location>
        <begin position="8"/>
        <end position="24"/>
    </location>
</feature>
<protein>
    <submittedName>
        <fullName evidence="3">Helix-turn-helix transcriptional regulator</fullName>
    </submittedName>
</protein>
<keyword evidence="4" id="KW-1185">Reference proteome</keyword>
<dbReference type="InterPro" id="IPR001387">
    <property type="entry name" value="Cro/C1-type_HTH"/>
</dbReference>
<dbReference type="InterPro" id="IPR010982">
    <property type="entry name" value="Lambda_DNA-bd_dom_sf"/>
</dbReference>
<dbReference type="PROSITE" id="PS50943">
    <property type="entry name" value="HTH_CROC1"/>
    <property type="match status" value="1"/>
</dbReference>
<dbReference type="Gene3D" id="1.10.260.40">
    <property type="entry name" value="lambda repressor-like DNA-binding domains"/>
    <property type="match status" value="1"/>
</dbReference>
<organism evidence="3 4">
    <name type="scientific">Streptomyces enissocaesilis</name>
    <dbReference type="NCBI Taxonomy" id="332589"/>
    <lineage>
        <taxon>Bacteria</taxon>
        <taxon>Bacillati</taxon>
        <taxon>Actinomycetota</taxon>
        <taxon>Actinomycetes</taxon>
        <taxon>Kitasatosporales</taxon>
        <taxon>Streptomycetaceae</taxon>
        <taxon>Streptomyces</taxon>
        <taxon>Streptomyces rochei group</taxon>
    </lineage>
</organism>
<dbReference type="InterPro" id="IPR043917">
    <property type="entry name" value="DUF5753"/>
</dbReference>
<dbReference type="Pfam" id="PF19054">
    <property type="entry name" value="DUF5753"/>
    <property type="match status" value="1"/>
</dbReference>
<accession>A0ABP6K5A1</accession>
<dbReference type="Pfam" id="PF13560">
    <property type="entry name" value="HTH_31"/>
    <property type="match status" value="1"/>
</dbReference>
<feature type="region of interest" description="Disordered" evidence="1">
    <location>
        <begin position="1"/>
        <end position="42"/>
    </location>
</feature>
<feature type="compositionally biased region" description="Acidic residues" evidence="1">
    <location>
        <begin position="28"/>
        <end position="39"/>
    </location>
</feature>
<proteinExistence type="predicted"/>
<name>A0ABP6K5A1_9ACTN</name>
<comment type="caution">
    <text evidence="3">The sequence shown here is derived from an EMBL/GenBank/DDBJ whole genome shotgun (WGS) entry which is preliminary data.</text>
</comment>